<accession>A0A0L6U6N0</accession>
<evidence type="ECO:0000256" key="1">
    <source>
        <dbReference type="ARBA" id="ARBA00004604"/>
    </source>
</evidence>
<dbReference type="SMART" id="SM00386">
    <property type="entry name" value="HAT"/>
    <property type="match status" value="4"/>
</dbReference>
<name>A0A0L6U6N0_9BASI</name>
<keyword evidence="5" id="KW-0539">Nucleus</keyword>
<dbReference type="GO" id="GO:0000462">
    <property type="term" value="P:maturation of SSU-rRNA from tricistronic rRNA transcript (SSU-rRNA, 5.8S rRNA, LSU-rRNA)"/>
    <property type="evidence" value="ECO:0007669"/>
    <property type="project" value="InterPro"/>
</dbReference>
<evidence type="ECO:0000259" key="6">
    <source>
        <dbReference type="Pfam" id="PF08640"/>
    </source>
</evidence>
<reference evidence="7 8" key="1">
    <citation type="submission" date="2015-08" db="EMBL/GenBank/DDBJ databases">
        <title>Next Generation Sequencing and Analysis of the Genome of Puccinia sorghi L Schw, the Causal Agent of Maize Common Rust.</title>
        <authorList>
            <person name="Rochi L."/>
            <person name="Burguener G."/>
            <person name="Darino M."/>
            <person name="Turjanski A."/>
            <person name="Kreff E."/>
            <person name="Dieguez M.J."/>
            <person name="Sacco F."/>
        </authorList>
    </citation>
    <scope>NUCLEOTIDE SEQUENCE [LARGE SCALE GENOMIC DNA]</scope>
    <source>
        <strain evidence="7 8">RO10H11247</strain>
    </source>
</reference>
<dbReference type="PANTHER" id="PTHR23271">
    <property type="entry name" value="HEPATOCELLULAR CARCINOMA-ASSOCIATED ANTIGEN 66"/>
    <property type="match status" value="1"/>
</dbReference>
<evidence type="ECO:0000256" key="2">
    <source>
        <dbReference type="ARBA" id="ARBA00010734"/>
    </source>
</evidence>
<sequence>MESAQARMERMLPELRDLEQKKTFTKTEISAIVTQRNYYEALIARPKQPECYLKYIEYEKRLEKLRRLRVGKYGERKKNPFPNSVGKMPCQKVHTMLILLGHSKGRTTLSDYSIPLHILSLYSAAAKRFPESLELWTSYIAYSLTQASNKLVSRVLSAAIAAHPSHSDFWVMAAQFEADGDETGKGGGNVDGARKLLMRGLRFFKNANSLPLWIEWIRIELNFIQTIEKRREALGLLESQSKSNEPSHSIQSEENNNVDQALQTTADLQQLPQEPDTAMTPLDRKIDCTELKGQEALLSGALVKVVLQNAFEAIPGLDIFQAILPLLHAFESPLRPALLHFLYGKISEMYPNSPKALVMLTSRPLFKYYKAGKTLAVSGEELVDLLASTILQLQQLCKDKSDLASMPDEFLIFLIEMYSILQEVEVREYVSAVIRQTLSSAVKRKADTATLYQLAISHYESTAAIADGLEIASTATQRFPDSRDLWESRLALLLKTSKGDPATPVTLEVFRTAIQRFPGSIRLAELYIQFLMQQHTSRALSDEDLWTEVEVSLSKQLDVTLKTCPTRQDESRQSCQYPPLNVAEVYQRGLAECPDRMGLTQFSKYLSNKSVLSLNFLSWLVDSKSAQQDLKALEGLHQSVTSHPHAQLDHWTHHLSFLLTRKKDFHGATRLMAKAKTSLGPQACKQLEEKWIQINSSFSDSTPAQAVHQ</sequence>
<dbReference type="Gene3D" id="1.25.40.10">
    <property type="entry name" value="Tetratricopeptide repeat domain"/>
    <property type="match status" value="2"/>
</dbReference>
<dbReference type="InterPro" id="IPR013949">
    <property type="entry name" value="Utp6"/>
</dbReference>
<dbReference type="Proteomes" id="UP000037035">
    <property type="component" value="Unassembled WGS sequence"/>
</dbReference>
<dbReference type="InterPro" id="IPR055347">
    <property type="entry name" value="UTP6_N"/>
</dbReference>
<comment type="caution">
    <text evidence="7">The sequence shown here is derived from an EMBL/GenBank/DDBJ whole genome shotgun (WGS) entry which is preliminary data.</text>
</comment>
<dbReference type="GO" id="GO:0032040">
    <property type="term" value="C:small-subunit processome"/>
    <property type="evidence" value="ECO:0007669"/>
    <property type="project" value="TreeGrafter"/>
</dbReference>
<dbReference type="Pfam" id="PF08640">
    <property type="entry name" value="U3_assoc_6"/>
    <property type="match status" value="1"/>
</dbReference>
<dbReference type="PANTHER" id="PTHR23271:SF1">
    <property type="entry name" value="U3 SMALL NUCLEOLAR RNA-ASSOCIATED PROTEIN 6 HOMOLOG"/>
    <property type="match status" value="1"/>
</dbReference>
<dbReference type="GO" id="GO:0034388">
    <property type="term" value="C:Pwp2p-containing subcomplex of 90S preribosome"/>
    <property type="evidence" value="ECO:0007669"/>
    <property type="project" value="TreeGrafter"/>
</dbReference>
<protein>
    <recommendedName>
        <fullName evidence="6">U3 small nucleolar RNA-associated protein 6 N-terminal domain-containing protein</fullName>
    </recommendedName>
</protein>
<comment type="similarity">
    <text evidence="2">Belongs to the UTP6 family.</text>
</comment>
<gene>
    <name evidence="7" type="ORF">VP01_943g2</name>
</gene>
<dbReference type="VEuPathDB" id="FungiDB:VP01_943g2"/>
<feature type="domain" description="U3 small nucleolar RNA-associated protein 6 N-terminal" evidence="6">
    <location>
        <begin position="8"/>
        <end position="78"/>
    </location>
</feature>
<evidence type="ECO:0000256" key="3">
    <source>
        <dbReference type="ARBA" id="ARBA00022552"/>
    </source>
</evidence>
<dbReference type="STRING" id="27349.A0A0L6U6N0"/>
<proteinExistence type="inferred from homology"/>
<dbReference type="EMBL" id="LAVV01015093">
    <property type="protein sequence ID" value="KNZ44171.1"/>
    <property type="molecule type" value="Genomic_DNA"/>
</dbReference>
<evidence type="ECO:0000313" key="7">
    <source>
        <dbReference type="EMBL" id="KNZ44171.1"/>
    </source>
</evidence>
<keyword evidence="3" id="KW-0698">rRNA processing</keyword>
<dbReference type="AlphaFoldDB" id="A0A0L6U6N0"/>
<keyword evidence="8" id="KW-1185">Reference proteome</keyword>
<evidence type="ECO:0000256" key="4">
    <source>
        <dbReference type="ARBA" id="ARBA00022737"/>
    </source>
</evidence>
<dbReference type="InterPro" id="IPR011990">
    <property type="entry name" value="TPR-like_helical_dom_sf"/>
</dbReference>
<evidence type="ECO:0000256" key="5">
    <source>
        <dbReference type="ARBA" id="ARBA00023242"/>
    </source>
</evidence>
<dbReference type="SUPFAM" id="SSF48452">
    <property type="entry name" value="TPR-like"/>
    <property type="match status" value="1"/>
</dbReference>
<keyword evidence="4" id="KW-0677">Repeat</keyword>
<comment type="subcellular location">
    <subcellularLocation>
        <location evidence="1">Nucleus</location>
        <location evidence="1">Nucleolus</location>
    </subcellularLocation>
</comment>
<organism evidence="7 8">
    <name type="scientific">Puccinia sorghi</name>
    <dbReference type="NCBI Taxonomy" id="27349"/>
    <lineage>
        <taxon>Eukaryota</taxon>
        <taxon>Fungi</taxon>
        <taxon>Dikarya</taxon>
        <taxon>Basidiomycota</taxon>
        <taxon>Pucciniomycotina</taxon>
        <taxon>Pucciniomycetes</taxon>
        <taxon>Pucciniales</taxon>
        <taxon>Pucciniaceae</taxon>
        <taxon>Puccinia</taxon>
    </lineage>
</organism>
<dbReference type="GO" id="GO:0030515">
    <property type="term" value="F:snoRNA binding"/>
    <property type="evidence" value="ECO:0007669"/>
    <property type="project" value="InterPro"/>
</dbReference>
<dbReference type="InterPro" id="IPR003107">
    <property type="entry name" value="HAT"/>
</dbReference>
<evidence type="ECO:0000313" key="8">
    <source>
        <dbReference type="Proteomes" id="UP000037035"/>
    </source>
</evidence>
<dbReference type="OrthoDB" id="28112at2759"/>